<dbReference type="SUPFAM" id="SSF51445">
    <property type="entry name" value="(Trans)glycosidases"/>
    <property type="match status" value="1"/>
</dbReference>
<evidence type="ECO:0000259" key="6">
    <source>
        <dbReference type="PROSITE" id="PS50853"/>
    </source>
</evidence>
<evidence type="ECO:0000256" key="1">
    <source>
        <dbReference type="ARBA" id="ARBA00023157"/>
    </source>
</evidence>
<dbReference type="PROSITE" id="PS50853">
    <property type="entry name" value="FN3"/>
    <property type="match status" value="1"/>
</dbReference>
<gene>
    <name evidence="8" type="ordered locus">RAM_40220</name>
</gene>
<dbReference type="InterPro" id="IPR012291">
    <property type="entry name" value="CBM2_carb-bd_dom_sf"/>
</dbReference>
<dbReference type="KEGG" id="amn:RAM_40220"/>
<reference evidence="8 9" key="1">
    <citation type="journal article" date="2011" name="J. Bacteriol.">
        <title>Whole genome sequence of the rifamycin B-producing strain Amycolatopsis mediterranei S699.</title>
        <authorList>
            <person name="Verma M."/>
            <person name="Kaur J."/>
            <person name="Kumar M."/>
            <person name="Kumari K."/>
            <person name="Saxena A."/>
            <person name="Anand S."/>
            <person name="Nigam A."/>
            <person name="Ravi V."/>
            <person name="Raghuvanshi S."/>
            <person name="Khurana P."/>
            <person name="Tyagi A.K."/>
            <person name="Khurana J.P."/>
            <person name="Lal R."/>
        </authorList>
    </citation>
    <scope>NUCLEOTIDE SEQUENCE [LARGE SCALE GENOMIC DNA]</scope>
    <source>
        <strain evidence="8 9">S699</strain>
    </source>
</reference>
<dbReference type="Gene3D" id="3.20.20.80">
    <property type="entry name" value="Glycosidases"/>
    <property type="match status" value="1"/>
</dbReference>
<dbReference type="GO" id="GO:0016020">
    <property type="term" value="C:membrane"/>
    <property type="evidence" value="ECO:0007669"/>
    <property type="project" value="UniProtKB-SubCell"/>
</dbReference>
<evidence type="ECO:0000313" key="9">
    <source>
        <dbReference type="Proteomes" id="UP000006138"/>
    </source>
</evidence>
<dbReference type="GO" id="GO:0030247">
    <property type="term" value="F:polysaccharide binding"/>
    <property type="evidence" value="ECO:0007669"/>
    <property type="project" value="UniProtKB-UniRule"/>
</dbReference>
<dbReference type="AlphaFoldDB" id="A0A9R0UD35"/>
<dbReference type="InterPro" id="IPR001919">
    <property type="entry name" value="CBD2"/>
</dbReference>
<keyword evidence="9" id="KW-1185">Reference proteome</keyword>
<keyword evidence="2" id="KW-0119">Carbohydrate metabolism</keyword>
<dbReference type="InterPro" id="IPR017853">
    <property type="entry name" value="GH"/>
</dbReference>
<accession>A0A9R0UD35</accession>
<dbReference type="GO" id="GO:0000272">
    <property type="term" value="P:polysaccharide catabolic process"/>
    <property type="evidence" value="ECO:0007669"/>
    <property type="project" value="UniProtKB-KW"/>
</dbReference>
<dbReference type="Pfam" id="PF12891">
    <property type="entry name" value="Glyco_hydro_44"/>
    <property type="match status" value="1"/>
</dbReference>
<evidence type="ECO:0000259" key="7">
    <source>
        <dbReference type="PROSITE" id="PS51173"/>
    </source>
</evidence>
<evidence type="ECO:0000256" key="3">
    <source>
        <dbReference type="ARBA" id="ARBA00023295"/>
    </source>
</evidence>
<keyword evidence="3" id="KW-0326">Glycosidase</keyword>
<name>A0A9R0UD35_AMYMS</name>
<dbReference type="Pfam" id="PF00553">
    <property type="entry name" value="CBM_2"/>
    <property type="match status" value="1"/>
</dbReference>
<evidence type="ECO:0000256" key="5">
    <source>
        <dbReference type="SAM" id="MobiDB-lite"/>
    </source>
</evidence>
<dbReference type="SUPFAM" id="SSF49265">
    <property type="entry name" value="Fibronectin type III"/>
    <property type="match status" value="1"/>
</dbReference>
<proteinExistence type="predicted"/>
<evidence type="ECO:0000313" key="8">
    <source>
        <dbReference type="EMBL" id="AEK46511.1"/>
    </source>
</evidence>
<dbReference type="InterPro" id="IPR024745">
    <property type="entry name" value="GH44_cat"/>
</dbReference>
<organism evidence="8 9">
    <name type="scientific">Amycolatopsis mediterranei (strain S699)</name>
    <name type="common">Nocardia mediterranei</name>
    <dbReference type="NCBI Taxonomy" id="713604"/>
    <lineage>
        <taxon>Bacteria</taxon>
        <taxon>Bacillati</taxon>
        <taxon>Actinomycetota</taxon>
        <taxon>Actinomycetes</taxon>
        <taxon>Pseudonocardiales</taxon>
        <taxon>Pseudonocardiaceae</taxon>
        <taxon>Amycolatopsis</taxon>
    </lineage>
</organism>
<dbReference type="Proteomes" id="UP000006138">
    <property type="component" value="Chromosome"/>
</dbReference>
<dbReference type="Gene3D" id="2.60.40.290">
    <property type="match status" value="1"/>
</dbReference>
<dbReference type="Gene3D" id="2.60.40.1180">
    <property type="entry name" value="Golgi alpha-mannosidase II"/>
    <property type="match status" value="1"/>
</dbReference>
<dbReference type="InterPro" id="IPR013780">
    <property type="entry name" value="Glyco_hydro_b"/>
</dbReference>
<dbReference type="PROSITE" id="PS51173">
    <property type="entry name" value="CBM2"/>
    <property type="match status" value="1"/>
</dbReference>
<feature type="domain" description="Fibronectin type-III" evidence="6">
    <location>
        <begin position="537"/>
        <end position="619"/>
    </location>
</feature>
<keyword evidence="1" id="KW-1015">Disulfide bond</keyword>
<evidence type="ECO:0000256" key="4">
    <source>
        <dbReference type="ARBA" id="ARBA00023326"/>
    </source>
</evidence>
<dbReference type="Pfam" id="PF00041">
    <property type="entry name" value="fn3"/>
    <property type="match status" value="1"/>
</dbReference>
<dbReference type="CDD" id="cd00063">
    <property type="entry name" value="FN3"/>
    <property type="match status" value="1"/>
</dbReference>
<dbReference type="SUPFAM" id="SSF49384">
    <property type="entry name" value="Carbohydrate-binding domain"/>
    <property type="match status" value="1"/>
</dbReference>
<dbReference type="SMART" id="SM00637">
    <property type="entry name" value="CBD_II"/>
    <property type="match status" value="1"/>
</dbReference>
<protein>
    <submittedName>
        <fullName evidence="8">Endoglucanase</fullName>
    </submittedName>
</protein>
<dbReference type="EMBL" id="CP002896">
    <property type="protein sequence ID" value="AEK46511.1"/>
    <property type="molecule type" value="Genomic_DNA"/>
</dbReference>
<dbReference type="SMART" id="SM00060">
    <property type="entry name" value="FN3"/>
    <property type="match status" value="1"/>
</dbReference>
<dbReference type="GO" id="GO:0098609">
    <property type="term" value="P:cell-cell adhesion"/>
    <property type="evidence" value="ECO:0007669"/>
    <property type="project" value="TreeGrafter"/>
</dbReference>
<keyword evidence="4" id="KW-0624">Polysaccharide degradation</keyword>
<feature type="region of interest" description="Disordered" evidence="5">
    <location>
        <begin position="600"/>
        <end position="622"/>
    </location>
</feature>
<dbReference type="Gene3D" id="2.60.40.10">
    <property type="entry name" value="Immunoglobulins"/>
    <property type="match status" value="1"/>
</dbReference>
<feature type="domain" description="CBM2" evidence="7">
    <location>
        <begin position="618"/>
        <end position="722"/>
    </location>
</feature>
<dbReference type="PANTHER" id="PTHR44170:SF6">
    <property type="entry name" value="CONTACTIN"/>
    <property type="match status" value="1"/>
</dbReference>
<evidence type="ECO:0000256" key="2">
    <source>
        <dbReference type="ARBA" id="ARBA00023277"/>
    </source>
</evidence>
<dbReference type="PANTHER" id="PTHR44170">
    <property type="entry name" value="PROTEIN SIDEKICK"/>
    <property type="match status" value="1"/>
</dbReference>
<sequence>MAVLAVSTVVTVAPADAATAAPGPDLAVDVLADRQPISEDIYGMNFASEELAAELRLPVQRWGGNSTTRYNFRFDNTNRASDWYFENIDEATPDPAALPDGSVTDLTHERNVRTGSKSLFTVPLIGWVPKARGKACGFSVAKYGPQQSTDSWAPDCGNGVRPDGTNVTGNDPHDTSVEAGAQYVEDWIHHLTGKYGTAAGGGVRYYDLDNEPDLWQHTHRDVHPQGAGAVELRDRTYDIGAAVKAADPSAKTMGPVGWGYMSLLHSGLGDADRPNHGGVDFGEWYLAQMRAYEQQHGVRILDYYDNHIYPQQSGVSSSDAGDAGTQALRLRSTRQLWDPTYVDESWINDKIRFIPRMKDMVARNYPGTKTAITEYSWGAFDSVNGALAQADVLGIFGREGLDLATLWTAPSAGQPVADAFRMYRDYDGRGGRFGDTRIRATSTDQDKVSIYGAERATDGATTLMVVNKTGGDLTSPVAMSGRGAGTAQVYRYSGADPTGIVHEADQAVSATGFTATLPAGSITLYVIPKDDTPTLPAPGAPTASDLTATGVTLSWPAVTGAADYTVERDGSPAGRTATTTLAVTGLKPDTAYTFTVRANNAAGTSSPPSPALTVRTKPDQSGTGCTAAVTVTGKWPGQFQLDLTVRNRGTTSGTGWTASLGLAGGMSVAQTWNGVTTTTGTTATVRNASWNGALAPGAFATAGMILNGDPAGWTPTPTCSLT</sequence>
<dbReference type="InterPro" id="IPR008965">
    <property type="entry name" value="CBM2/CBM3_carb-bd_dom_sf"/>
</dbReference>
<dbReference type="InterPro" id="IPR036116">
    <property type="entry name" value="FN3_sf"/>
</dbReference>
<dbReference type="InterPro" id="IPR013783">
    <property type="entry name" value="Ig-like_fold"/>
</dbReference>
<dbReference type="GO" id="GO:0004553">
    <property type="term" value="F:hydrolase activity, hydrolyzing O-glycosyl compounds"/>
    <property type="evidence" value="ECO:0007669"/>
    <property type="project" value="InterPro"/>
</dbReference>
<dbReference type="InterPro" id="IPR003961">
    <property type="entry name" value="FN3_dom"/>
</dbReference>
<keyword evidence="3" id="KW-0378">Hydrolase</keyword>